<dbReference type="Proteomes" id="UP001491310">
    <property type="component" value="Unassembled WGS sequence"/>
</dbReference>
<evidence type="ECO:0000313" key="3">
    <source>
        <dbReference type="Proteomes" id="UP001491310"/>
    </source>
</evidence>
<reference evidence="2 3" key="1">
    <citation type="journal article" date="2024" name="Nat. Commun.">
        <title>Phylogenomics reveals the evolutionary origins of lichenization in chlorophyte algae.</title>
        <authorList>
            <person name="Puginier C."/>
            <person name="Libourel C."/>
            <person name="Otte J."/>
            <person name="Skaloud P."/>
            <person name="Haon M."/>
            <person name="Grisel S."/>
            <person name="Petersen M."/>
            <person name="Berrin J.G."/>
            <person name="Delaux P.M."/>
            <person name="Dal Grande F."/>
            <person name="Keller J."/>
        </authorList>
    </citation>
    <scope>NUCLEOTIDE SEQUENCE [LARGE SCALE GENOMIC DNA]</scope>
    <source>
        <strain evidence="2 3">SAG 216-7</strain>
    </source>
</reference>
<feature type="region of interest" description="Disordered" evidence="1">
    <location>
        <begin position="1"/>
        <end position="53"/>
    </location>
</feature>
<dbReference type="EMBL" id="JALJOT010000005">
    <property type="protein sequence ID" value="KAK9914819.1"/>
    <property type="molecule type" value="Genomic_DNA"/>
</dbReference>
<comment type="caution">
    <text evidence="2">The sequence shown here is derived from an EMBL/GenBank/DDBJ whole genome shotgun (WGS) entry which is preliminary data.</text>
</comment>
<proteinExistence type="predicted"/>
<evidence type="ECO:0000313" key="2">
    <source>
        <dbReference type="EMBL" id="KAK9914819.1"/>
    </source>
</evidence>
<accession>A0ABR2YTH9</accession>
<keyword evidence="3" id="KW-1185">Reference proteome</keyword>
<feature type="region of interest" description="Disordered" evidence="1">
    <location>
        <begin position="215"/>
        <end position="247"/>
    </location>
</feature>
<protein>
    <submittedName>
        <fullName evidence="2">Uncharacterized protein</fullName>
    </submittedName>
</protein>
<organism evidence="2 3">
    <name type="scientific">Coccomyxa subellipsoidea</name>
    <dbReference type="NCBI Taxonomy" id="248742"/>
    <lineage>
        <taxon>Eukaryota</taxon>
        <taxon>Viridiplantae</taxon>
        <taxon>Chlorophyta</taxon>
        <taxon>core chlorophytes</taxon>
        <taxon>Trebouxiophyceae</taxon>
        <taxon>Trebouxiophyceae incertae sedis</taxon>
        <taxon>Coccomyxaceae</taxon>
        <taxon>Coccomyxa</taxon>
    </lineage>
</organism>
<sequence>MEAGSVKKIQQSIHEEMLITPQRSETAPAGEAPSDVTADSAPMPAAEPKIATPCVPVPDAEAEIVAAPATETTMIKEGDGDKAMLTLEKADRWEMDGSPYISGNVQKATAPEAKASKRTVKSEIKPTTPFDPRSLRQIKQELKAKSSKPKILAGLTCDSEASDTTGAVCAAEAEEAEEASFALCKALDDLLIAPQVAAEDPLRGIPVAAGRHTRFTEEGEAVESPSADRTLLRGFPAPAGSHLRFED</sequence>
<evidence type="ECO:0000256" key="1">
    <source>
        <dbReference type="SAM" id="MobiDB-lite"/>
    </source>
</evidence>
<feature type="region of interest" description="Disordered" evidence="1">
    <location>
        <begin position="95"/>
        <end position="132"/>
    </location>
</feature>
<name>A0ABR2YTH9_9CHLO</name>
<gene>
    <name evidence="2" type="ORF">WJX75_000936</name>
</gene>